<dbReference type="InterPro" id="IPR028889">
    <property type="entry name" value="USP"/>
</dbReference>
<dbReference type="GO" id="GO:0004843">
    <property type="term" value="F:cysteine-type deubiquitinase activity"/>
    <property type="evidence" value="ECO:0007669"/>
    <property type="project" value="UniProtKB-UniRule"/>
</dbReference>
<comment type="catalytic activity">
    <reaction evidence="7">
        <text>Thiol-dependent hydrolysis of ester, thioester, amide, peptide and isopeptide bonds formed by the C-terminal Gly of ubiquitin (a 76-residue protein attached to proteins as an intracellular targeting signal).</text>
        <dbReference type="EC" id="3.4.19.12"/>
    </reaction>
</comment>
<feature type="region of interest" description="Disordered" evidence="8">
    <location>
        <begin position="425"/>
        <end position="474"/>
    </location>
</feature>
<feature type="region of interest" description="Disordered" evidence="8">
    <location>
        <begin position="489"/>
        <end position="542"/>
    </location>
</feature>
<dbReference type="PANTHER" id="PTHR24006:SF747">
    <property type="entry name" value="UBIQUITIN CARBOXYL-TERMINAL HYDROLASE 20"/>
    <property type="match status" value="1"/>
</dbReference>
<evidence type="ECO:0000256" key="2">
    <source>
        <dbReference type="ARBA" id="ARBA00022670"/>
    </source>
</evidence>
<dbReference type="PANTHER" id="PTHR24006">
    <property type="entry name" value="UBIQUITIN CARBOXYL-TERMINAL HYDROLASE"/>
    <property type="match status" value="1"/>
</dbReference>
<dbReference type="InterPro" id="IPR038765">
    <property type="entry name" value="Papain-like_cys_pep_sf"/>
</dbReference>
<dbReference type="Pfam" id="PF00443">
    <property type="entry name" value="UCH"/>
    <property type="match status" value="1"/>
</dbReference>
<dbReference type="InterPro" id="IPR050164">
    <property type="entry name" value="Peptidase_C19"/>
</dbReference>
<name>A0A8J5LVC0_ZINOF</name>
<dbReference type="GO" id="GO:0005829">
    <property type="term" value="C:cytosol"/>
    <property type="evidence" value="ECO:0007669"/>
    <property type="project" value="TreeGrafter"/>
</dbReference>
<dbReference type="Proteomes" id="UP000734854">
    <property type="component" value="Unassembled WGS sequence"/>
</dbReference>
<protein>
    <recommendedName>
        <fullName evidence="7">Ubiquitin carboxyl-terminal hydrolase</fullName>
        <ecNumber evidence="7">3.4.19.12</ecNumber>
    </recommendedName>
</protein>
<dbReference type="InterPro" id="IPR018200">
    <property type="entry name" value="USP_CS"/>
</dbReference>
<evidence type="ECO:0000259" key="9">
    <source>
        <dbReference type="PROSITE" id="PS50235"/>
    </source>
</evidence>
<dbReference type="PROSITE" id="PS00972">
    <property type="entry name" value="USP_1"/>
    <property type="match status" value="1"/>
</dbReference>
<sequence>MAVDPLLSVDPQVAGAGLKNLGNTCFLNAVLQCLTHTVPFVQKILKTDHSPCFRAADGDFCSFCAFKQHVSSCLLLSGYVTSPVKFAENLSRQQEDAHEFLQSLLDSIHSCCLGNKSDDWKSSLDKDSFVTQVFGGCLRSQLRCCGCGHLSDTFEPLLDLSLEIDNAESVVDALTSFTRLEKIDDSEIKLICEGCKSQVTMEKQLKLKTAPEVLALHLKRFKNDGNTCYKIYDSVNFPLELDLSSFLSCPIDEVQFKYDLSSVLVHIGSPYSGHYYCFVRSSPSTWYQIDDRKVTRVAEEYVLEQEAYVLFYVKQGTSCWFSSFLERERKHIDDTSDTSPISVLDHLERYHSSPTNSEGSCSSSRESPAEQAEIPSVKPQDKILESKTNGAENSVSDDNRPPLRSAAWSIPVQDLDVLFEDEIKEDEKDDSPPAEELKAAANKENQPVLESTNDDTQANKAFNRLVRGMPKSRRSGILACLTSQHGSFRKRSLNLGDSSGSKRTKVHGVHDDGSQQKSRTMSQSLSPRSIRRGLFIEGSNMS</sequence>
<keyword evidence="3 7" id="KW-0833">Ubl conjugation pathway</keyword>
<dbReference type="AlphaFoldDB" id="A0A8J5LVC0"/>
<gene>
    <name evidence="10" type="ORF">ZIOFF_014264</name>
</gene>
<evidence type="ECO:0000313" key="10">
    <source>
        <dbReference type="EMBL" id="KAG6524356.1"/>
    </source>
</evidence>
<comment type="caution">
    <text evidence="10">The sequence shown here is derived from an EMBL/GenBank/DDBJ whole genome shotgun (WGS) entry which is preliminary data.</text>
</comment>
<dbReference type="GO" id="GO:0006508">
    <property type="term" value="P:proteolysis"/>
    <property type="evidence" value="ECO:0007669"/>
    <property type="project" value="UniProtKB-KW"/>
</dbReference>
<dbReference type="PROSITE" id="PS00973">
    <property type="entry name" value="USP_2"/>
    <property type="match status" value="1"/>
</dbReference>
<feature type="compositionally biased region" description="Polar residues" evidence="8">
    <location>
        <begin position="448"/>
        <end position="460"/>
    </location>
</feature>
<feature type="domain" description="USP" evidence="9">
    <location>
        <begin position="16"/>
        <end position="315"/>
    </location>
</feature>
<evidence type="ECO:0000256" key="6">
    <source>
        <dbReference type="ARBA" id="ARBA00037450"/>
    </source>
</evidence>
<accession>A0A8J5LVC0</accession>
<evidence type="ECO:0000256" key="7">
    <source>
        <dbReference type="RuleBase" id="RU366025"/>
    </source>
</evidence>
<feature type="region of interest" description="Disordered" evidence="8">
    <location>
        <begin position="351"/>
        <end position="407"/>
    </location>
</feature>
<keyword evidence="11" id="KW-1185">Reference proteome</keyword>
<evidence type="ECO:0000313" key="11">
    <source>
        <dbReference type="Proteomes" id="UP000734854"/>
    </source>
</evidence>
<dbReference type="Gene3D" id="3.90.70.10">
    <property type="entry name" value="Cysteine proteinases"/>
    <property type="match status" value="1"/>
</dbReference>
<comment type="similarity">
    <text evidence="1 7">Belongs to the peptidase C19 family.</text>
</comment>
<evidence type="ECO:0000256" key="3">
    <source>
        <dbReference type="ARBA" id="ARBA00022786"/>
    </source>
</evidence>
<proteinExistence type="inferred from homology"/>
<evidence type="ECO:0000256" key="1">
    <source>
        <dbReference type="ARBA" id="ARBA00009085"/>
    </source>
</evidence>
<dbReference type="FunFam" id="3.90.70.10:FF:000116">
    <property type="entry name" value="Ubiquitin carboxyl-terminal hydrolase 20"/>
    <property type="match status" value="1"/>
</dbReference>
<dbReference type="PROSITE" id="PS50235">
    <property type="entry name" value="USP_3"/>
    <property type="match status" value="1"/>
</dbReference>
<dbReference type="GO" id="GO:0005634">
    <property type="term" value="C:nucleus"/>
    <property type="evidence" value="ECO:0007669"/>
    <property type="project" value="TreeGrafter"/>
</dbReference>
<evidence type="ECO:0000256" key="4">
    <source>
        <dbReference type="ARBA" id="ARBA00022801"/>
    </source>
</evidence>
<feature type="compositionally biased region" description="Polar residues" evidence="8">
    <location>
        <begin position="386"/>
        <end position="396"/>
    </location>
</feature>
<dbReference type="GO" id="GO:0016579">
    <property type="term" value="P:protein deubiquitination"/>
    <property type="evidence" value="ECO:0007669"/>
    <property type="project" value="InterPro"/>
</dbReference>
<dbReference type="EMBL" id="JACMSC010000004">
    <property type="protein sequence ID" value="KAG6524356.1"/>
    <property type="molecule type" value="Genomic_DNA"/>
</dbReference>
<feature type="compositionally biased region" description="Polar residues" evidence="8">
    <location>
        <begin position="515"/>
        <end position="527"/>
    </location>
</feature>
<dbReference type="InterPro" id="IPR001394">
    <property type="entry name" value="Peptidase_C19_UCH"/>
</dbReference>
<keyword evidence="2 7" id="KW-0645">Protease</keyword>
<dbReference type="SUPFAM" id="SSF54001">
    <property type="entry name" value="Cysteine proteinases"/>
    <property type="match status" value="1"/>
</dbReference>
<organism evidence="10 11">
    <name type="scientific">Zingiber officinale</name>
    <name type="common">Ginger</name>
    <name type="synonym">Amomum zingiber</name>
    <dbReference type="NCBI Taxonomy" id="94328"/>
    <lineage>
        <taxon>Eukaryota</taxon>
        <taxon>Viridiplantae</taxon>
        <taxon>Streptophyta</taxon>
        <taxon>Embryophyta</taxon>
        <taxon>Tracheophyta</taxon>
        <taxon>Spermatophyta</taxon>
        <taxon>Magnoliopsida</taxon>
        <taxon>Liliopsida</taxon>
        <taxon>Zingiberales</taxon>
        <taxon>Zingiberaceae</taxon>
        <taxon>Zingiber</taxon>
    </lineage>
</organism>
<comment type="function">
    <text evidence="6 7">Recognizes and hydrolyzes the peptide bond at the C-terminal Gly of ubiquitin. Involved in the processing of poly-ubiquitin precursors as well as that of ubiquitinated proteins.</text>
</comment>
<dbReference type="EC" id="3.4.19.12" evidence="7"/>
<keyword evidence="4 7" id="KW-0378">Hydrolase</keyword>
<evidence type="ECO:0000256" key="8">
    <source>
        <dbReference type="SAM" id="MobiDB-lite"/>
    </source>
</evidence>
<reference evidence="10 11" key="1">
    <citation type="submission" date="2020-08" db="EMBL/GenBank/DDBJ databases">
        <title>Plant Genome Project.</title>
        <authorList>
            <person name="Zhang R.-G."/>
        </authorList>
    </citation>
    <scope>NUCLEOTIDE SEQUENCE [LARGE SCALE GENOMIC DNA]</scope>
    <source>
        <tissue evidence="10">Rhizome</tissue>
    </source>
</reference>
<feature type="compositionally biased region" description="Low complexity" evidence="8">
    <location>
        <begin position="357"/>
        <end position="370"/>
    </location>
</feature>
<evidence type="ECO:0000256" key="5">
    <source>
        <dbReference type="ARBA" id="ARBA00022807"/>
    </source>
</evidence>
<keyword evidence="5 7" id="KW-0788">Thiol protease</keyword>